<evidence type="ECO:0000256" key="3">
    <source>
        <dbReference type="ARBA" id="ARBA00023163"/>
    </source>
</evidence>
<dbReference type="Proteomes" id="UP001596496">
    <property type="component" value="Unassembled WGS sequence"/>
</dbReference>
<accession>A0ABW2PDV8</accession>
<dbReference type="Pfam" id="PF01638">
    <property type="entry name" value="HxlR"/>
    <property type="match status" value="1"/>
</dbReference>
<dbReference type="RefSeq" id="WP_380831566.1">
    <property type="nucleotide sequence ID" value="NZ_JBHTCG010000043.1"/>
</dbReference>
<dbReference type="EMBL" id="JBHTCG010000043">
    <property type="protein sequence ID" value="MFC7387733.1"/>
    <property type="molecule type" value="Genomic_DNA"/>
</dbReference>
<name>A0ABW2PDV8_9ACTN</name>
<keyword evidence="3" id="KW-0804">Transcription</keyword>
<proteinExistence type="predicted"/>
<keyword evidence="6" id="KW-1185">Reference proteome</keyword>
<dbReference type="PROSITE" id="PS51118">
    <property type="entry name" value="HTH_HXLR"/>
    <property type="match status" value="1"/>
</dbReference>
<evidence type="ECO:0000259" key="4">
    <source>
        <dbReference type="PROSITE" id="PS51118"/>
    </source>
</evidence>
<evidence type="ECO:0000313" key="6">
    <source>
        <dbReference type="Proteomes" id="UP001596496"/>
    </source>
</evidence>
<feature type="domain" description="HTH hxlR-type" evidence="4">
    <location>
        <begin position="14"/>
        <end position="113"/>
    </location>
</feature>
<evidence type="ECO:0000256" key="2">
    <source>
        <dbReference type="ARBA" id="ARBA00023125"/>
    </source>
</evidence>
<reference evidence="6" key="1">
    <citation type="journal article" date="2019" name="Int. J. Syst. Evol. Microbiol.">
        <title>The Global Catalogue of Microorganisms (GCM) 10K type strain sequencing project: providing services to taxonomists for standard genome sequencing and annotation.</title>
        <authorList>
            <consortium name="The Broad Institute Genomics Platform"/>
            <consortium name="The Broad Institute Genome Sequencing Center for Infectious Disease"/>
            <person name="Wu L."/>
            <person name="Ma J."/>
        </authorList>
    </citation>
    <scope>NUCLEOTIDE SEQUENCE [LARGE SCALE GENOMIC DNA]</scope>
    <source>
        <strain evidence="6">CECT 7649</strain>
    </source>
</reference>
<dbReference type="PANTHER" id="PTHR33204">
    <property type="entry name" value="TRANSCRIPTIONAL REGULATOR, MARR FAMILY"/>
    <property type="match status" value="1"/>
</dbReference>
<sequence length="168" mass="18618">MRRTTRRAMLDTECSIQRSLEVIGDPWTVLVLREAFSGGTRFVDFQTRLGISTDLLTDRLARLVEAGIMERRPYSEPGKRARNGYHLTPAGEDLRVVLGSLQQWGDLHRPHEAGPSVERRSRETGEHLAVAFVNETGNAVPLEEVVFVWTRPGTEAAAHGSAAAPSED</sequence>
<organism evidence="5 6">
    <name type="scientific">Sphaerisporangium rhizosphaerae</name>
    <dbReference type="NCBI Taxonomy" id="2269375"/>
    <lineage>
        <taxon>Bacteria</taxon>
        <taxon>Bacillati</taxon>
        <taxon>Actinomycetota</taxon>
        <taxon>Actinomycetes</taxon>
        <taxon>Streptosporangiales</taxon>
        <taxon>Streptosporangiaceae</taxon>
        <taxon>Sphaerisporangium</taxon>
    </lineage>
</organism>
<evidence type="ECO:0000313" key="5">
    <source>
        <dbReference type="EMBL" id="MFC7387733.1"/>
    </source>
</evidence>
<dbReference type="Gene3D" id="1.10.10.10">
    <property type="entry name" value="Winged helix-like DNA-binding domain superfamily/Winged helix DNA-binding domain"/>
    <property type="match status" value="1"/>
</dbReference>
<dbReference type="InterPro" id="IPR036388">
    <property type="entry name" value="WH-like_DNA-bd_sf"/>
</dbReference>
<dbReference type="InterPro" id="IPR002577">
    <property type="entry name" value="HTH_HxlR"/>
</dbReference>
<keyword evidence="2" id="KW-0238">DNA-binding</keyword>
<keyword evidence="1" id="KW-0805">Transcription regulation</keyword>
<protein>
    <submittedName>
        <fullName evidence="5">Winged helix-turn-helix transcriptional regulator</fullName>
    </submittedName>
</protein>
<dbReference type="PANTHER" id="PTHR33204:SF18">
    <property type="entry name" value="TRANSCRIPTIONAL REGULATORY PROTEIN"/>
    <property type="match status" value="1"/>
</dbReference>
<gene>
    <name evidence="5" type="ORF">ACFQSB_36385</name>
</gene>
<evidence type="ECO:0000256" key="1">
    <source>
        <dbReference type="ARBA" id="ARBA00023015"/>
    </source>
</evidence>
<dbReference type="SUPFAM" id="SSF46785">
    <property type="entry name" value="Winged helix' DNA-binding domain"/>
    <property type="match status" value="1"/>
</dbReference>
<comment type="caution">
    <text evidence="5">The sequence shown here is derived from an EMBL/GenBank/DDBJ whole genome shotgun (WGS) entry which is preliminary data.</text>
</comment>
<dbReference type="InterPro" id="IPR036390">
    <property type="entry name" value="WH_DNA-bd_sf"/>
</dbReference>